<feature type="repeat" description="ANK" evidence="4">
    <location>
        <begin position="762"/>
        <end position="794"/>
    </location>
</feature>
<keyword evidence="4" id="KW-0040">ANK repeat</keyword>
<dbReference type="SUPFAM" id="SSF56112">
    <property type="entry name" value="Protein kinase-like (PK-like)"/>
    <property type="match status" value="1"/>
</dbReference>
<dbReference type="Gene3D" id="3.40.50.300">
    <property type="entry name" value="P-loop containing nucleotide triphosphate hydrolases"/>
    <property type="match status" value="1"/>
</dbReference>
<dbReference type="SUPFAM" id="SSF48403">
    <property type="entry name" value="Ankyrin repeat"/>
    <property type="match status" value="1"/>
</dbReference>
<dbReference type="PANTHER" id="PTHR10039:SF15">
    <property type="entry name" value="NACHT DOMAIN-CONTAINING PROTEIN"/>
    <property type="match status" value="1"/>
</dbReference>
<dbReference type="InterPro" id="IPR000719">
    <property type="entry name" value="Prot_kinase_dom"/>
</dbReference>
<dbReference type="InterPro" id="IPR056884">
    <property type="entry name" value="NPHP3-like_N"/>
</dbReference>
<dbReference type="PROSITE" id="PS50088">
    <property type="entry name" value="ANK_REPEAT"/>
    <property type="match status" value="3"/>
</dbReference>
<dbReference type="CDD" id="cd05117">
    <property type="entry name" value="STKc_CAMK"/>
    <property type="match status" value="1"/>
</dbReference>
<dbReference type="SMART" id="SM00248">
    <property type="entry name" value="ANK"/>
    <property type="match status" value="5"/>
</dbReference>
<organism evidence="8 9">
    <name type="scientific">Aspergillus brasiliensis</name>
    <dbReference type="NCBI Taxonomy" id="319629"/>
    <lineage>
        <taxon>Eukaryota</taxon>
        <taxon>Fungi</taxon>
        <taxon>Dikarya</taxon>
        <taxon>Ascomycota</taxon>
        <taxon>Pezizomycotina</taxon>
        <taxon>Eurotiomycetes</taxon>
        <taxon>Eurotiomycetidae</taxon>
        <taxon>Eurotiales</taxon>
        <taxon>Aspergillaceae</taxon>
        <taxon>Aspergillus</taxon>
        <taxon>Aspergillus subgen. Circumdati</taxon>
    </lineage>
</organism>
<proteinExistence type="predicted"/>
<dbReference type="InterPro" id="IPR017441">
    <property type="entry name" value="Protein_kinase_ATP_BS"/>
</dbReference>
<accession>A0A9W5YJI9</accession>
<evidence type="ECO:0000256" key="5">
    <source>
        <dbReference type="PROSITE-ProRule" id="PRU10141"/>
    </source>
</evidence>
<dbReference type="PROSITE" id="PS50297">
    <property type="entry name" value="ANK_REP_REGION"/>
    <property type="match status" value="3"/>
</dbReference>
<dbReference type="InterPro" id="IPR002110">
    <property type="entry name" value="Ankyrin_rpt"/>
</dbReference>
<dbReference type="Proteomes" id="UP001143548">
    <property type="component" value="Unassembled WGS sequence"/>
</dbReference>
<feature type="domain" description="Protein kinase" evidence="7">
    <location>
        <begin position="908"/>
        <end position="1181"/>
    </location>
</feature>
<evidence type="ECO:0000256" key="3">
    <source>
        <dbReference type="ARBA" id="ARBA00022840"/>
    </source>
</evidence>
<evidence type="ECO:0000259" key="7">
    <source>
        <dbReference type="PROSITE" id="PS50011"/>
    </source>
</evidence>
<feature type="chain" id="PRO_5040971244" description="Protein kinase domain-containing protein" evidence="6">
    <location>
        <begin position="22"/>
        <end position="1208"/>
    </location>
</feature>
<dbReference type="PROSITE" id="PS00107">
    <property type="entry name" value="PROTEIN_KINASE_ATP"/>
    <property type="match status" value="1"/>
</dbReference>
<dbReference type="FunFam" id="1.10.510.10:FF:000571">
    <property type="entry name" value="Maternal embryonic leucine zipper kinase"/>
    <property type="match status" value="1"/>
</dbReference>
<gene>
    <name evidence="8" type="ORF">AbraCBS73388_008366</name>
</gene>
<feature type="repeat" description="ANK" evidence="4">
    <location>
        <begin position="729"/>
        <end position="761"/>
    </location>
</feature>
<evidence type="ECO:0000256" key="6">
    <source>
        <dbReference type="SAM" id="SignalP"/>
    </source>
</evidence>
<feature type="repeat" description="ANK" evidence="4">
    <location>
        <begin position="696"/>
        <end position="728"/>
    </location>
</feature>
<dbReference type="SMART" id="SM00220">
    <property type="entry name" value="S_TKc"/>
    <property type="match status" value="1"/>
</dbReference>
<dbReference type="InterPro" id="IPR036770">
    <property type="entry name" value="Ankyrin_rpt-contain_sf"/>
</dbReference>
<dbReference type="GO" id="GO:0004672">
    <property type="term" value="F:protein kinase activity"/>
    <property type="evidence" value="ECO:0007669"/>
    <property type="project" value="InterPro"/>
</dbReference>
<reference evidence="8" key="1">
    <citation type="submission" date="2022-07" db="EMBL/GenBank/DDBJ databases">
        <title>Taxonomy of Aspergillus series Nigri: significant species reduction supported by multi-species coalescent approaches.</title>
        <authorList>
            <person name="Bian C."/>
            <person name="Kusuya Y."/>
            <person name="Sklenar F."/>
            <person name="D'hooge E."/>
            <person name="Yaguchi T."/>
            <person name="Takahashi H."/>
            <person name="Hubka V."/>
        </authorList>
    </citation>
    <scope>NUCLEOTIDE SEQUENCE</scope>
    <source>
        <strain evidence="8">CBS 733.88</strain>
    </source>
</reference>
<dbReference type="GO" id="GO:0005524">
    <property type="term" value="F:ATP binding"/>
    <property type="evidence" value="ECO:0007669"/>
    <property type="project" value="UniProtKB-UniRule"/>
</dbReference>
<sequence>MSDPLSITASIIAVLQLAATATEYLKGIKNGDSDRVKLRDELRSTTCLLEMLRDRIEDAEDAMPTPETVRPLFIKSLAGADSPLVQFQRILEDISAQLSPQNKLRQRSLSLTWPFTKKDIADKLAGLERLKSHFILVMQNDLVQLAQSSYQLTQSSHERIVNLGEKVDQTRMQNQQDETQKILLWLGTLSFREEHLAILESVQPGTGGWFTKHETLRAWLDGKIGMLWCPGLPGAGKTRLMSIVIDMLEHDRTPKNSLYTYIYCNYNRRKEQTSAALLSSMVQQVLQHSSSEEIPPEVQALYNSHKKYGTRPTTKELTELLGKLTSKYETLFVVLDALDECSESEEDTLRFLSTVQSIGSNVRIMCSSRFSTTFDAFLGSSKKLEIYARDEDIKMFLDSEISQQPRLSKHVRSDPDLRTEIIDSVTGECQGMFLLAKLHLESLSTKINRKAVRSALRTLPATLDDTYTEALQRIYDQPADTVGLAETVLFWVICARQTLTVTQVQHMYATQELPDDTVLEDEDLPDADILTGACNGLITVDREMLTIHAIHYTVHQYFERSHGQKLLAAKMSLTKVSLAYLALPNFSSGFCTSDAAMLQRLTEYPFLEYAAQHWGSEKDVVEADEVWQNLERLFSNPAVIEMISQAWSLPSGRYPNWSQEFPRKCPALVLAAAFDLPATLQHLIGNGHDVDGKGTDEETALIRAATFGHTENVRVLLERGAAVNAQDYMGETALQRAARNGHASVIRVLLDSGASVNNKAHNDFTPIMSAVSSGNIDAVRMLVEAGAELMVEAEWGDSALSMAVRSGLEAIATLLAHHGALLPRGVVGRRASIIASRRGLQRLVRRLTLDYDTVAARPLQRQSSRLMGGLPEILEAPRETPSDPPTDEVSFGELMEEYNIMTGFDQRYNLMQQIGQGHSADVYLCSNRVTGVEFAVKVFQKQESLRSSDFRNLQDQIKLLRELQKHSHANLARMADLFADFEKNRICLVMDLGREGDLFNAIVVKKKFTETETRIIFTQLLSALRFLHNRGWVHRDIKPENILVMDKNLTIQLTDFGQATNLHTESGGLQWTTTLCGTPTYVAPEIIQPAGSRRYGVLVDVWSSGVVLYICLCGFPPFSDELYTEENPFVLAQQIKMGRFDYPSPYWDDVGDPALDLIDRMLTVDVHKRWTPEQCLAHPWMCEESSLSPASATDADMALPVDAGSDQK</sequence>
<keyword evidence="3 5" id="KW-0067">ATP-binding</keyword>
<dbReference type="Pfam" id="PF24883">
    <property type="entry name" value="NPHP3_N"/>
    <property type="match status" value="1"/>
</dbReference>
<dbReference type="Gene3D" id="1.10.510.10">
    <property type="entry name" value="Transferase(Phosphotransferase) domain 1"/>
    <property type="match status" value="1"/>
</dbReference>
<keyword evidence="1" id="KW-0677">Repeat</keyword>
<evidence type="ECO:0000256" key="1">
    <source>
        <dbReference type="ARBA" id="ARBA00022737"/>
    </source>
</evidence>
<keyword evidence="2 5" id="KW-0547">Nucleotide-binding</keyword>
<dbReference type="InterPro" id="IPR011009">
    <property type="entry name" value="Kinase-like_dom_sf"/>
</dbReference>
<evidence type="ECO:0000256" key="4">
    <source>
        <dbReference type="PROSITE-ProRule" id="PRU00023"/>
    </source>
</evidence>
<comment type="caution">
    <text evidence="8">The sequence shown here is derived from an EMBL/GenBank/DDBJ whole genome shotgun (WGS) entry which is preliminary data.</text>
</comment>
<dbReference type="SUPFAM" id="SSF52540">
    <property type="entry name" value="P-loop containing nucleoside triphosphate hydrolases"/>
    <property type="match status" value="1"/>
</dbReference>
<dbReference type="Pfam" id="PF00023">
    <property type="entry name" value="Ank"/>
    <property type="match status" value="1"/>
</dbReference>
<feature type="signal peptide" evidence="6">
    <location>
        <begin position="1"/>
        <end position="21"/>
    </location>
</feature>
<dbReference type="AlphaFoldDB" id="A0A9W5YJI9"/>
<dbReference type="PROSITE" id="PS50011">
    <property type="entry name" value="PROTEIN_KINASE_DOM"/>
    <property type="match status" value="1"/>
</dbReference>
<evidence type="ECO:0000256" key="2">
    <source>
        <dbReference type="ARBA" id="ARBA00022741"/>
    </source>
</evidence>
<protein>
    <recommendedName>
        <fullName evidence="7">Protein kinase domain-containing protein</fullName>
    </recommendedName>
</protein>
<dbReference type="EMBL" id="BROQ01000005">
    <property type="protein sequence ID" value="GKZ17441.1"/>
    <property type="molecule type" value="Genomic_DNA"/>
</dbReference>
<dbReference type="Gene3D" id="1.25.40.20">
    <property type="entry name" value="Ankyrin repeat-containing domain"/>
    <property type="match status" value="1"/>
</dbReference>
<dbReference type="FunFam" id="1.25.40.20:FF:000526">
    <property type="entry name" value="NACHT and Ankyrin domain protein"/>
    <property type="match status" value="1"/>
</dbReference>
<dbReference type="Pfam" id="PF12796">
    <property type="entry name" value="Ank_2"/>
    <property type="match status" value="1"/>
</dbReference>
<evidence type="ECO:0000313" key="9">
    <source>
        <dbReference type="Proteomes" id="UP001143548"/>
    </source>
</evidence>
<name>A0A9W5YJI9_9EURO</name>
<dbReference type="PANTHER" id="PTHR10039">
    <property type="entry name" value="AMELOGENIN"/>
    <property type="match status" value="1"/>
</dbReference>
<keyword evidence="6" id="KW-0732">Signal</keyword>
<feature type="binding site" evidence="5">
    <location>
        <position position="937"/>
    </location>
    <ligand>
        <name>ATP</name>
        <dbReference type="ChEBI" id="CHEBI:30616"/>
    </ligand>
</feature>
<dbReference type="Pfam" id="PF00069">
    <property type="entry name" value="Pkinase"/>
    <property type="match status" value="1"/>
</dbReference>
<evidence type="ECO:0000313" key="8">
    <source>
        <dbReference type="EMBL" id="GKZ17441.1"/>
    </source>
</evidence>
<dbReference type="InterPro" id="IPR027417">
    <property type="entry name" value="P-loop_NTPase"/>
</dbReference>